<dbReference type="InterPro" id="IPR036188">
    <property type="entry name" value="FAD/NAD-bd_sf"/>
</dbReference>
<organism evidence="2 3">
    <name type="scientific">Saccharopolyspora dendranthemae</name>
    <dbReference type="NCBI Taxonomy" id="1181886"/>
    <lineage>
        <taxon>Bacteria</taxon>
        <taxon>Bacillati</taxon>
        <taxon>Actinomycetota</taxon>
        <taxon>Actinomycetes</taxon>
        <taxon>Pseudonocardiales</taxon>
        <taxon>Pseudonocardiaceae</taxon>
        <taxon>Saccharopolyspora</taxon>
    </lineage>
</organism>
<dbReference type="OrthoDB" id="3356051at2"/>
<name>A0A561VAJ9_9PSEU</name>
<dbReference type="InterPro" id="IPR051704">
    <property type="entry name" value="FAD_aromatic-hydroxylase"/>
</dbReference>
<gene>
    <name evidence="2" type="ORF">FHU35_111262</name>
</gene>
<proteinExistence type="predicted"/>
<dbReference type="InterPro" id="IPR002938">
    <property type="entry name" value="FAD-bd"/>
</dbReference>
<dbReference type="PRINTS" id="PR00420">
    <property type="entry name" value="RNGMNOXGNASE"/>
</dbReference>
<dbReference type="PANTHER" id="PTHR46865:SF8">
    <property type="entry name" value="POSSIBLE OXIDOREDUCTASE"/>
    <property type="match status" value="1"/>
</dbReference>
<dbReference type="GO" id="GO:0071949">
    <property type="term" value="F:FAD binding"/>
    <property type="evidence" value="ECO:0007669"/>
    <property type="project" value="InterPro"/>
</dbReference>
<sequence>MKIVIGGAGIAGLALAKQVAESGAEVVLVERAPGPRPEGYMMDFFGPGYDAAREMGLLPAIRSRAYQVDEMSLVDERGRRRAGLGIAQFSDGELCSIMRPDLEDVLREALPAGVEPRYGVRVIGVDEHDGGVRVELSDGQEVDADLLVGADGIHSSVRRLVFGEETRFAHHMGFHTAAFTFDSPEIHREVADRFCLTDTVGRQMGFYGLAGDRVAAFAVHRTPDPALPDDFRSAVRETYGGMGWVVPEALAKCPESGIYYDQVAQVRMPSWSSGRIVLLGDAGYAVSLLAGQGASLAIAGAYVLADRLARADSIPEALADYERMWRPVVEDKQLTGRKAARWFLPASALQLRLRRATLRLAGLPVLDRYVAALLAGKSTALITELRRDARV</sequence>
<keyword evidence="3" id="KW-1185">Reference proteome</keyword>
<protein>
    <submittedName>
        <fullName evidence="2">2-polyprenyl-6-methoxyphenol hydroxylase-like FAD-dependent oxidoreductase</fullName>
    </submittedName>
</protein>
<feature type="domain" description="FAD-binding" evidence="1">
    <location>
        <begin position="3"/>
        <end position="329"/>
    </location>
</feature>
<dbReference type="EMBL" id="VIWX01000001">
    <property type="protein sequence ID" value="TWG08639.1"/>
    <property type="molecule type" value="Genomic_DNA"/>
</dbReference>
<dbReference type="RefSeq" id="WP_145737383.1">
    <property type="nucleotide sequence ID" value="NZ_VIWX01000001.1"/>
</dbReference>
<dbReference type="SUPFAM" id="SSF51905">
    <property type="entry name" value="FAD/NAD(P)-binding domain"/>
    <property type="match status" value="1"/>
</dbReference>
<dbReference type="Pfam" id="PF01494">
    <property type="entry name" value="FAD_binding_3"/>
    <property type="match status" value="1"/>
</dbReference>
<dbReference type="AlphaFoldDB" id="A0A561VAJ9"/>
<accession>A0A561VAJ9</accession>
<reference evidence="2 3" key="1">
    <citation type="submission" date="2019-06" db="EMBL/GenBank/DDBJ databases">
        <title>Sequencing the genomes of 1000 actinobacteria strains.</title>
        <authorList>
            <person name="Klenk H.-P."/>
        </authorList>
    </citation>
    <scope>NUCLEOTIDE SEQUENCE [LARGE SCALE GENOMIC DNA]</scope>
    <source>
        <strain evidence="2 3">DSM 46699</strain>
    </source>
</reference>
<dbReference type="PANTHER" id="PTHR46865">
    <property type="entry name" value="OXIDOREDUCTASE-RELATED"/>
    <property type="match status" value="1"/>
</dbReference>
<evidence type="ECO:0000313" key="3">
    <source>
        <dbReference type="Proteomes" id="UP000316184"/>
    </source>
</evidence>
<dbReference type="Proteomes" id="UP000316184">
    <property type="component" value="Unassembled WGS sequence"/>
</dbReference>
<comment type="caution">
    <text evidence="2">The sequence shown here is derived from an EMBL/GenBank/DDBJ whole genome shotgun (WGS) entry which is preliminary data.</text>
</comment>
<dbReference type="Gene3D" id="3.30.9.10">
    <property type="entry name" value="D-Amino Acid Oxidase, subunit A, domain 2"/>
    <property type="match status" value="1"/>
</dbReference>
<evidence type="ECO:0000259" key="1">
    <source>
        <dbReference type="Pfam" id="PF01494"/>
    </source>
</evidence>
<evidence type="ECO:0000313" key="2">
    <source>
        <dbReference type="EMBL" id="TWG08639.1"/>
    </source>
</evidence>
<dbReference type="Gene3D" id="3.50.50.60">
    <property type="entry name" value="FAD/NAD(P)-binding domain"/>
    <property type="match status" value="1"/>
</dbReference>